<dbReference type="Proteomes" id="UP000182229">
    <property type="component" value="Unassembled WGS sequence"/>
</dbReference>
<reference evidence="2" key="1">
    <citation type="submission" date="2016-11" db="EMBL/GenBank/DDBJ databases">
        <authorList>
            <person name="Shukria A."/>
            <person name="Stevens D.C."/>
        </authorList>
    </citation>
    <scope>NUCLEOTIDE SEQUENCE [LARGE SCALE GENOMIC DNA]</scope>
    <source>
        <strain evidence="2">Cbfe23</strain>
    </source>
</reference>
<dbReference type="InterPro" id="IPR029058">
    <property type="entry name" value="AB_hydrolase_fold"/>
</dbReference>
<protein>
    <recommendedName>
        <fullName evidence="3">Poly(3-hydroxybutyrate) depolymerase</fullName>
    </recommendedName>
</protein>
<name>A0A1L9B6E0_9BACT</name>
<evidence type="ECO:0000313" key="2">
    <source>
        <dbReference type="Proteomes" id="UP000182229"/>
    </source>
</evidence>
<gene>
    <name evidence="1" type="ORF">BON30_26955</name>
</gene>
<dbReference type="Gene3D" id="3.40.50.1820">
    <property type="entry name" value="alpha/beta hydrolase"/>
    <property type="match status" value="1"/>
</dbReference>
<proteinExistence type="predicted"/>
<accession>A0A1L9B6E0</accession>
<dbReference type="EMBL" id="MPIN01000007">
    <property type="protein sequence ID" value="OJH37821.1"/>
    <property type="molecule type" value="Genomic_DNA"/>
</dbReference>
<dbReference type="AlphaFoldDB" id="A0A1L9B6E0"/>
<dbReference type="RefSeq" id="WP_071901291.1">
    <property type="nucleotide sequence ID" value="NZ_MPIN01000007.1"/>
</dbReference>
<dbReference type="SUPFAM" id="SSF53474">
    <property type="entry name" value="alpha/beta-Hydrolases"/>
    <property type="match status" value="1"/>
</dbReference>
<comment type="caution">
    <text evidence="1">The sequence shown here is derived from an EMBL/GenBank/DDBJ whole genome shotgun (WGS) entry which is preliminary data.</text>
</comment>
<dbReference type="OrthoDB" id="5504675at2"/>
<keyword evidence="2" id="KW-1185">Reference proteome</keyword>
<evidence type="ECO:0000313" key="1">
    <source>
        <dbReference type="EMBL" id="OJH37821.1"/>
    </source>
</evidence>
<evidence type="ECO:0008006" key="3">
    <source>
        <dbReference type="Google" id="ProtNLM"/>
    </source>
</evidence>
<organism evidence="1 2">
    <name type="scientific">Cystobacter ferrugineus</name>
    <dbReference type="NCBI Taxonomy" id="83449"/>
    <lineage>
        <taxon>Bacteria</taxon>
        <taxon>Pseudomonadati</taxon>
        <taxon>Myxococcota</taxon>
        <taxon>Myxococcia</taxon>
        <taxon>Myxococcales</taxon>
        <taxon>Cystobacterineae</taxon>
        <taxon>Archangiaceae</taxon>
        <taxon>Cystobacter</taxon>
    </lineage>
</organism>
<reference evidence="1 2" key="2">
    <citation type="submission" date="2016-12" db="EMBL/GenBank/DDBJ databases">
        <title>Draft Genome Sequence of Cystobacter ferrugineus Strain Cbfe23.</title>
        <authorList>
            <person name="Akbar S."/>
            <person name="Dowd S.E."/>
            <person name="Stevens D.C."/>
        </authorList>
    </citation>
    <scope>NUCLEOTIDE SEQUENCE [LARGE SCALE GENOMIC DNA]</scope>
    <source>
        <strain evidence="1 2">Cbfe23</strain>
    </source>
</reference>
<dbReference type="PROSITE" id="PS51257">
    <property type="entry name" value="PROKAR_LIPOPROTEIN"/>
    <property type="match status" value="1"/>
</dbReference>
<sequence length="302" mass="31873">MKRVLATALIVTVSACGGEEGGPWSGAEDSASGTLVGTSASLAQPSPTFLPKPTGPCPEFKDGTLTFQPAGIPARAVRIWMSDAAKTLDGPLVFYWHGTGSQPTEATTGIGTTQIEAIKAQGGIVAAPTRDPAAGTFPWFYVSSTSRDDDFRVADEVLACAIQKIGINVSRIHSMGMSAGGLNTTQMSYRRSGYIASVATYSGGRTSTIPTQDSTNKFAAMIFHGGSSDQVVINFQTVSQNYYNDLKSKSQFAMLCNHGRGHTIPTDARAAVWQFLQAHPFGTVPSPYAGGLPSTMPSYCQR</sequence>